<keyword evidence="2 3" id="KW-0560">Oxidoreductase</keyword>
<dbReference type="PANTHER" id="PTHR10572:SF24">
    <property type="entry name" value="3-HYDROXY-3-METHYLGLUTARYL-COENZYME A REDUCTASE"/>
    <property type="match status" value="1"/>
</dbReference>
<dbReference type="InterPro" id="IPR023076">
    <property type="entry name" value="HMG_CoA_Rdtase_CS"/>
</dbReference>
<dbReference type="PROSITE" id="PS50065">
    <property type="entry name" value="HMG_COA_REDUCTASE_4"/>
    <property type="match status" value="1"/>
</dbReference>
<dbReference type="SUPFAM" id="SSF56542">
    <property type="entry name" value="Substrate-binding domain of HMG-CoA reductase"/>
    <property type="match status" value="1"/>
</dbReference>
<dbReference type="GO" id="GO:0004420">
    <property type="term" value="F:hydroxymethylglutaryl-CoA reductase (NADPH) activity"/>
    <property type="evidence" value="ECO:0007669"/>
    <property type="project" value="InterPro"/>
</dbReference>
<reference evidence="4 5" key="1">
    <citation type="journal article" date="2020" name="Int. J. Syst. Evol. Microbiol.">
        <title>Tenacibaculum piscium sp. nov., isolated from skin ulcers of sea-farmed fish, and description of Tenacibaculum finnmarkense sp. nov. with subdivision into genomovars finnmarkense and ulcerans.</title>
        <authorList>
            <person name="Olsen A.B."/>
            <person name="Spilsberg B."/>
            <person name="Nilsen H.K."/>
            <person name="Lagesen K."/>
            <person name="Gulla S."/>
            <person name="Avendano-Herrera R."/>
            <person name="Irgang R."/>
            <person name="Duchaud E."/>
            <person name="Colquhoun D.J."/>
        </authorList>
    </citation>
    <scope>NUCLEOTIDE SEQUENCE [LARGE SCALE GENOMIC DNA]</scope>
    <source>
        <strain evidence="4 5">TNO037</strain>
    </source>
</reference>
<dbReference type="GO" id="GO:0015936">
    <property type="term" value="P:coenzyme A metabolic process"/>
    <property type="evidence" value="ECO:0007669"/>
    <property type="project" value="InterPro"/>
</dbReference>
<evidence type="ECO:0000256" key="2">
    <source>
        <dbReference type="ARBA" id="ARBA00023002"/>
    </source>
</evidence>
<dbReference type="NCBIfam" id="TIGR00532">
    <property type="entry name" value="HMG_CoA_R_NAD"/>
    <property type="match status" value="1"/>
</dbReference>
<dbReference type="AlphaFoldDB" id="A0AAP1RDI9"/>
<dbReference type="InterPro" id="IPR009023">
    <property type="entry name" value="HMG_CoA_Rdtase_NAD(P)-bd_sf"/>
</dbReference>
<dbReference type="Pfam" id="PF00368">
    <property type="entry name" value="HMG-CoA_red"/>
    <property type="match status" value="1"/>
</dbReference>
<evidence type="ECO:0000256" key="1">
    <source>
        <dbReference type="ARBA" id="ARBA00007661"/>
    </source>
</evidence>
<evidence type="ECO:0000313" key="4">
    <source>
        <dbReference type="EMBL" id="MBE7694295.1"/>
    </source>
</evidence>
<comment type="catalytic activity">
    <reaction evidence="3">
        <text>(R)-mevalonate + 2 NAD(+) + CoA = (3S)-3-hydroxy-3-methylglutaryl-CoA + 2 NADH + 2 H(+)</text>
        <dbReference type="Rhea" id="RHEA:14833"/>
        <dbReference type="ChEBI" id="CHEBI:15378"/>
        <dbReference type="ChEBI" id="CHEBI:36464"/>
        <dbReference type="ChEBI" id="CHEBI:43074"/>
        <dbReference type="ChEBI" id="CHEBI:57287"/>
        <dbReference type="ChEBI" id="CHEBI:57540"/>
        <dbReference type="ChEBI" id="CHEBI:57945"/>
        <dbReference type="EC" id="1.1.1.88"/>
    </reaction>
</comment>
<evidence type="ECO:0000256" key="3">
    <source>
        <dbReference type="RuleBase" id="RU361219"/>
    </source>
</evidence>
<sequence>MSKIIAGFSKLTKEEKIAWLTENYFSNQPEITQTLKQYWNVDQKLQQLHDDFIENTISNFYMPYGIAPNFIINGQDYVIPMVVEESSVVAAASLVAKYWSTRGGFKTQVISTTKIGQVHFMYQGDKKALTTYFEQQKQALYSATASITKNMEKRGGGILDIQLIDKTDKLANYYQLHVTFETKDSMGANFINSCLEAIAKTFQKDDIEIVMSILSNYVPQCLVRAEVSCKIEDLGGENPQKFAQKFEQAVKIAEIEPYRAVTHNKGIMNGIDSVVLATGNDFRAIEAGAHAYASKDGQYRSLTHCEIKNGIFKFWIEIPLALGTVGGLTGLHPMAKLSLDMMQKPSAKQLMEIVATAGLAQNFAALRALTTKGIQHGHMKMHLQNILNQLEATSEEKEIVSTYFDNKTVSHSAVVAKVNELRN</sequence>
<dbReference type="EC" id="1.1.1.88" evidence="3"/>
<name>A0AAP1RDI9_9FLAO</name>
<dbReference type="Gene3D" id="3.90.770.10">
    <property type="entry name" value="3-hydroxy-3-methylglutaryl-coenzyme A Reductase, Chain A, domain 2"/>
    <property type="match status" value="2"/>
</dbReference>
<dbReference type="Gene3D" id="1.10.8.660">
    <property type="match status" value="1"/>
</dbReference>
<dbReference type="InterPro" id="IPR023074">
    <property type="entry name" value="HMG_CoA_Rdtase_cat_sf"/>
</dbReference>
<proteinExistence type="inferred from homology"/>
<organism evidence="4 5">
    <name type="scientific">Tenacibaculum finnmarkense genomovar finnmarkense</name>
    <dbReference type="NCBI Taxonomy" id="1458503"/>
    <lineage>
        <taxon>Bacteria</taxon>
        <taxon>Pseudomonadati</taxon>
        <taxon>Bacteroidota</taxon>
        <taxon>Flavobacteriia</taxon>
        <taxon>Flavobacteriales</taxon>
        <taxon>Flavobacteriaceae</taxon>
        <taxon>Tenacibaculum</taxon>
        <taxon>Tenacibaculum finnmarkense</taxon>
    </lineage>
</organism>
<dbReference type="GO" id="GO:0140643">
    <property type="term" value="F:hydroxymethylglutaryl-CoA reductase (NADH) activity"/>
    <property type="evidence" value="ECO:0007669"/>
    <property type="project" value="UniProtKB-EC"/>
</dbReference>
<dbReference type="Proteomes" id="UP000806077">
    <property type="component" value="Unassembled WGS sequence"/>
</dbReference>
<comment type="pathway">
    <text evidence="3">Metabolic intermediate metabolism; (R)-mevalonate degradation; (S)-3-hydroxy-3-methylglutaryl-CoA from (R)-mevalonate: step 1/1.</text>
</comment>
<dbReference type="CDD" id="cd00644">
    <property type="entry name" value="HMG-CoA_reductase_classII"/>
    <property type="match status" value="1"/>
</dbReference>
<comment type="similarity">
    <text evidence="1 3">Belongs to the HMG-CoA reductase family.</text>
</comment>
<accession>A0AAP1RDI9</accession>
<dbReference type="PANTHER" id="PTHR10572">
    <property type="entry name" value="3-HYDROXY-3-METHYLGLUTARYL-COENZYME A REDUCTASE"/>
    <property type="match status" value="1"/>
</dbReference>
<gene>
    <name evidence="4" type="ORF">F7645_02450</name>
</gene>
<keyword evidence="5" id="KW-1185">Reference proteome</keyword>
<evidence type="ECO:0000313" key="5">
    <source>
        <dbReference type="Proteomes" id="UP000806077"/>
    </source>
</evidence>
<dbReference type="InterPro" id="IPR004553">
    <property type="entry name" value="HMG_CoA_Rdtase_bac-typ"/>
</dbReference>
<dbReference type="InterPro" id="IPR009029">
    <property type="entry name" value="HMG_CoA_Rdtase_sub-bd_dom_sf"/>
</dbReference>
<dbReference type="InterPro" id="IPR002202">
    <property type="entry name" value="HMG_CoA_Rdtase"/>
</dbReference>
<keyword evidence="3" id="KW-0520">NAD</keyword>
<protein>
    <recommendedName>
        <fullName evidence="3">3-hydroxy-3-methylglutaryl coenzyme A reductase</fullName>
        <shortName evidence="3">HMG-CoA reductase</shortName>
        <ecNumber evidence="3">1.1.1.88</ecNumber>
    </recommendedName>
</protein>
<dbReference type="SUPFAM" id="SSF55035">
    <property type="entry name" value="NAD-binding domain of HMG-CoA reductase"/>
    <property type="match status" value="1"/>
</dbReference>
<comment type="caution">
    <text evidence="4">The sequence shown here is derived from an EMBL/GenBank/DDBJ whole genome shotgun (WGS) entry which is preliminary data.</text>
</comment>
<dbReference type="EMBL" id="WXXV01000002">
    <property type="protein sequence ID" value="MBE7694295.1"/>
    <property type="molecule type" value="Genomic_DNA"/>
</dbReference>
<dbReference type="PROSITE" id="PS00066">
    <property type="entry name" value="HMG_COA_REDUCTASE_1"/>
    <property type="match status" value="1"/>
</dbReference>
<dbReference type="RefSeq" id="WP_101955577.1">
    <property type="nucleotide sequence ID" value="NZ_WXXT01000002.1"/>
</dbReference>